<dbReference type="InterPro" id="IPR001128">
    <property type="entry name" value="Cyt_P450"/>
</dbReference>
<protein>
    <recommendedName>
        <fullName evidence="8">Cytochrome P450</fullName>
    </recommendedName>
</protein>
<evidence type="ECO:0000313" key="6">
    <source>
        <dbReference type="EMBL" id="KCV69391.1"/>
    </source>
</evidence>
<name>A0A058Z5J7_FONAL</name>
<evidence type="ECO:0000256" key="4">
    <source>
        <dbReference type="ARBA" id="ARBA00023004"/>
    </source>
</evidence>
<keyword evidence="3" id="KW-0560">Oxidoreductase</keyword>
<dbReference type="InterPro" id="IPR002401">
    <property type="entry name" value="Cyt_P450_E_grp-I"/>
</dbReference>
<dbReference type="PANTHER" id="PTHR24296">
    <property type="entry name" value="CYTOCHROME P450"/>
    <property type="match status" value="1"/>
</dbReference>
<dbReference type="STRING" id="691883.A0A058Z5J7"/>
<dbReference type="PRINTS" id="PR00463">
    <property type="entry name" value="EP450I"/>
</dbReference>
<dbReference type="eggNOG" id="KOG0157">
    <property type="taxonomic scope" value="Eukaryota"/>
</dbReference>
<dbReference type="GO" id="GO:0020037">
    <property type="term" value="F:heme binding"/>
    <property type="evidence" value="ECO:0007669"/>
    <property type="project" value="InterPro"/>
</dbReference>
<dbReference type="PRINTS" id="PR00385">
    <property type="entry name" value="P450"/>
</dbReference>
<dbReference type="OrthoDB" id="1470350at2759"/>
<proteinExistence type="inferred from homology"/>
<dbReference type="SUPFAM" id="SSF48264">
    <property type="entry name" value="Cytochrome P450"/>
    <property type="match status" value="1"/>
</dbReference>
<dbReference type="InterPro" id="IPR036396">
    <property type="entry name" value="Cyt_P450_sf"/>
</dbReference>
<organism evidence="6">
    <name type="scientific">Fonticula alba</name>
    <name type="common">Slime mold</name>
    <dbReference type="NCBI Taxonomy" id="691883"/>
    <lineage>
        <taxon>Eukaryota</taxon>
        <taxon>Rotosphaerida</taxon>
        <taxon>Fonticulaceae</taxon>
        <taxon>Fonticula</taxon>
    </lineage>
</organism>
<keyword evidence="2 5" id="KW-0479">Metal-binding</keyword>
<dbReference type="EMBL" id="KB932206">
    <property type="protein sequence ID" value="KCV69391.1"/>
    <property type="molecule type" value="Genomic_DNA"/>
</dbReference>
<dbReference type="Gene3D" id="1.10.630.10">
    <property type="entry name" value="Cytochrome P450"/>
    <property type="match status" value="1"/>
</dbReference>
<accession>A0A058Z5J7</accession>
<dbReference type="Proteomes" id="UP000030693">
    <property type="component" value="Unassembled WGS sequence"/>
</dbReference>
<evidence type="ECO:0000256" key="2">
    <source>
        <dbReference type="ARBA" id="ARBA00022723"/>
    </source>
</evidence>
<evidence type="ECO:0000256" key="3">
    <source>
        <dbReference type="ARBA" id="ARBA00023002"/>
    </source>
</evidence>
<keyword evidence="4 5" id="KW-0408">Iron</keyword>
<dbReference type="GeneID" id="20528547"/>
<gene>
    <name evidence="6" type="ORF">H696_03822</name>
</gene>
<dbReference type="AlphaFoldDB" id="A0A058Z5J7"/>
<keyword evidence="5" id="KW-0349">Heme</keyword>
<evidence type="ECO:0000313" key="7">
    <source>
        <dbReference type="Proteomes" id="UP000030693"/>
    </source>
</evidence>
<evidence type="ECO:0000256" key="1">
    <source>
        <dbReference type="ARBA" id="ARBA00010617"/>
    </source>
</evidence>
<dbReference type="GO" id="GO:0016705">
    <property type="term" value="F:oxidoreductase activity, acting on paired donors, with incorporation or reduction of molecular oxygen"/>
    <property type="evidence" value="ECO:0007669"/>
    <property type="project" value="InterPro"/>
</dbReference>
<dbReference type="GO" id="GO:0005506">
    <property type="term" value="F:iron ion binding"/>
    <property type="evidence" value="ECO:0007669"/>
    <property type="project" value="InterPro"/>
</dbReference>
<evidence type="ECO:0000256" key="5">
    <source>
        <dbReference type="PIRSR" id="PIRSR602401-1"/>
    </source>
</evidence>
<dbReference type="Pfam" id="PF00067">
    <property type="entry name" value="p450"/>
    <property type="match status" value="1"/>
</dbReference>
<keyword evidence="7" id="KW-1185">Reference proteome</keyword>
<dbReference type="RefSeq" id="XP_009495956.1">
    <property type="nucleotide sequence ID" value="XM_009497681.1"/>
</dbReference>
<evidence type="ECO:0008006" key="8">
    <source>
        <dbReference type="Google" id="ProtNLM"/>
    </source>
</evidence>
<feature type="binding site" description="axial binding residue" evidence="5">
    <location>
        <position position="435"/>
    </location>
    <ligand>
        <name>heme</name>
        <dbReference type="ChEBI" id="CHEBI:30413"/>
    </ligand>
    <ligandPart>
        <name>Fe</name>
        <dbReference type="ChEBI" id="CHEBI:18248"/>
    </ligandPart>
</feature>
<dbReference type="OMA" id="SWFVKCE"/>
<reference evidence="6" key="1">
    <citation type="submission" date="2013-04" db="EMBL/GenBank/DDBJ databases">
        <title>The Genome Sequence of Fonticula alba ATCC 38817.</title>
        <authorList>
            <consortium name="The Broad Institute Genomics Platform"/>
            <person name="Russ C."/>
            <person name="Cuomo C."/>
            <person name="Burger G."/>
            <person name="Gray M.W."/>
            <person name="Holland P.W.H."/>
            <person name="King N."/>
            <person name="Lang F.B.F."/>
            <person name="Roger A.J."/>
            <person name="Ruiz-Trillo I."/>
            <person name="Brown M."/>
            <person name="Walker B."/>
            <person name="Young S."/>
            <person name="Zeng Q."/>
            <person name="Gargeya S."/>
            <person name="Fitzgerald M."/>
            <person name="Haas B."/>
            <person name="Abouelleil A."/>
            <person name="Allen A.W."/>
            <person name="Alvarado L."/>
            <person name="Arachchi H.M."/>
            <person name="Berlin A.M."/>
            <person name="Chapman S.B."/>
            <person name="Gainer-Dewar J."/>
            <person name="Goldberg J."/>
            <person name="Griggs A."/>
            <person name="Gujja S."/>
            <person name="Hansen M."/>
            <person name="Howarth C."/>
            <person name="Imamovic A."/>
            <person name="Ireland A."/>
            <person name="Larimer J."/>
            <person name="McCowan C."/>
            <person name="Murphy C."/>
            <person name="Pearson M."/>
            <person name="Poon T.W."/>
            <person name="Priest M."/>
            <person name="Roberts A."/>
            <person name="Saif S."/>
            <person name="Shea T."/>
            <person name="Sisk P."/>
            <person name="Sykes S."/>
            <person name="Wortman J."/>
            <person name="Nusbaum C."/>
            <person name="Birren B."/>
        </authorList>
    </citation>
    <scope>NUCLEOTIDE SEQUENCE [LARGE SCALE GENOMIC DNA]</scope>
    <source>
        <strain evidence="6">ATCC 38817</strain>
    </source>
</reference>
<dbReference type="CDD" id="cd11064">
    <property type="entry name" value="CYP86A"/>
    <property type="match status" value="1"/>
</dbReference>
<comment type="similarity">
    <text evidence="1">Belongs to the cytochrome P450 family.</text>
</comment>
<sequence length="518" mass="59361">MWFEIVICGVLVLATLAVYDYFYNAGTNAPGPFGLPFVYQLIEAHRILGRLDEYLDETRRIYGPTFLMRAPAVPPFIVTVDPANVEHVLKTKFSNYIKGEFFTSNLEDVLGKGIFNVDGEAWKRQRKITSHMFNVSNFRNGMTHVFRFHLRELCSVLETKLAKPVDLHEFFHRFTLDSICQIAFGKNLGSIRNSRLPFVVAWDTTNETVIYRMILHRYIRQLFIAEENVSYKVKLLRGFARDIIQERRDEQARDLERFNSRSDLLSLYLARTDDTGQMFTDDYLIDMVLNIIIAGRDTTAQSLAWTVKLLCENPEVFVKLREEIDRVLGSSKPCDYTTSQQMKYLMAVIHESLRLYPSVPRDIKQAVEDDVLPDGTRVPKGYLVVYFPYGMGRCEAIWGPDARAFRPERFLNPAGDFIKPSPFAYPVFQAGPRTCLGQNMALLEQAMVLATLVQRYDLEMVPDQNFEIAFNLTCPMKNGLQVVIRPRAQHCADGPPPRLEDQFSADTLGSMAAELEAH</sequence>
<comment type="cofactor">
    <cofactor evidence="5">
        <name>heme</name>
        <dbReference type="ChEBI" id="CHEBI:30413"/>
    </cofactor>
</comment>
<dbReference type="GO" id="GO:0004497">
    <property type="term" value="F:monooxygenase activity"/>
    <property type="evidence" value="ECO:0007669"/>
    <property type="project" value="InterPro"/>
</dbReference>